<sequence length="446" mass="47745">MTTAEDAPLLRAEGLETYYSTADGLLDRVLGRGETVRAVDGVDLELRAGETLGLVGESGCGKTTLGRTLLGLREPTGGSVTYRGTELTDRSRSALRELRTELQYVFQNPTASLDPRLTIGESIGEALAAHDIVPPDRRDERVRELLETVGLRAGHANRYPDEFSGGQRQRIGIARALAVEPELVVCDEPVSALDVSVQARILNLLSDLQDEFGLSYLFIAHDLSVVEHVADRVAVMYLGEIVETGPTAAVFDDPSHPYTAALLSAIPEPDPCWESDRTVLEGAVPSPTEPPAGCRFHPRCPKVVPPAAYEFEDDPFRAVMALRTRLAQADADAGLEALLSRPGAHADITAALRDAYGIPDRLSDPDADAVLTAALETAAASDLDEARRRLASAFETPCETTAPVLESGTADHPIACHRFDDRIAGDAESDGSDTNSDDARQGAADD</sequence>
<accession>A0A482Y114</accession>
<dbReference type="GO" id="GO:0015833">
    <property type="term" value="P:peptide transport"/>
    <property type="evidence" value="ECO:0007669"/>
    <property type="project" value="InterPro"/>
</dbReference>
<protein>
    <submittedName>
        <fullName evidence="7">ABC transporter ATP-binding protein</fullName>
    </submittedName>
</protein>
<proteinExistence type="inferred from homology"/>
<dbReference type="PANTHER" id="PTHR43776">
    <property type="entry name" value="TRANSPORT ATP-BINDING PROTEIN"/>
    <property type="match status" value="1"/>
</dbReference>
<dbReference type="Gene3D" id="3.40.50.300">
    <property type="entry name" value="P-loop containing nucleotide triphosphate hydrolases"/>
    <property type="match status" value="1"/>
</dbReference>
<dbReference type="FunFam" id="3.40.50.300:FF:000016">
    <property type="entry name" value="Oligopeptide ABC transporter ATP-binding component"/>
    <property type="match status" value="1"/>
</dbReference>
<dbReference type="InterPro" id="IPR013563">
    <property type="entry name" value="Oligopep_ABC_C"/>
</dbReference>
<feature type="domain" description="ABC transporter" evidence="6">
    <location>
        <begin position="10"/>
        <end position="263"/>
    </location>
</feature>
<evidence type="ECO:0000256" key="1">
    <source>
        <dbReference type="ARBA" id="ARBA00005417"/>
    </source>
</evidence>
<organism evidence="7 8">
    <name type="scientific">Natrinema altunense</name>
    <dbReference type="NCBI Taxonomy" id="222984"/>
    <lineage>
        <taxon>Archaea</taxon>
        <taxon>Methanobacteriati</taxon>
        <taxon>Methanobacteriota</taxon>
        <taxon>Stenosarchaea group</taxon>
        <taxon>Halobacteria</taxon>
        <taxon>Halobacteriales</taxon>
        <taxon>Natrialbaceae</taxon>
        <taxon>Natrinema</taxon>
    </lineage>
</organism>
<evidence type="ECO:0000256" key="5">
    <source>
        <dbReference type="SAM" id="MobiDB-lite"/>
    </source>
</evidence>
<comment type="caution">
    <text evidence="7">The sequence shown here is derived from an EMBL/GenBank/DDBJ whole genome shotgun (WGS) entry which is preliminary data.</text>
</comment>
<dbReference type="SUPFAM" id="SSF52540">
    <property type="entry name" value="P-loop containing nucleoside triphosphate hydrolases"/>
    <property type="match status" value="1"/>
</dbReference>
<dbReference type="GO" id="GO:0016887">
    <property type="term" value="F:ATP hydrolysis activity"/>
    <property type="evidence" value="ECO:0007669"/>
    <property type="project" value="InterPro"/>
</dbReference>
<dbReference type="RefSeq" id="WP_130171680.1">
    <property type="nucleotide sequence ID" value="NZ_SHMR01000009.1"/>
</dbReference>
<dbReference type="GO" id="GO:0005524">
    <property type="term" value="F:ATP binding"/>
    <property type="evidence" value="ECO:0007669"/>
    <property type="project" value="UniProtKB-KW"/>
</dbReference>
<evidence type="ECO:0000259" key="6">
    <source>
        <dbReference type="PROSITE" id="PS50893"/>
    </source>
</evidence>
<dbReference type="GO" id="GO:0055085">
    <property type="term" value="P:transmembrane transport"/>
    <property type="evidence" value="ECO:0007669"/>
    <property type="project" value="UniProtKB-ARBA"/>
</dbReference>
<dbReference type="InterPro" id="IPR003593">
    <property type="entry name" value="AAA+_ATPase"/>
</dbReference>
<dbReference type="PANTHER" id="PTHR43776:SF7">
    <property type="entry name" value="D,D-DIPEPTIDE TRANSPORT ATP-BINDING PROTEIN DDPF-RELATED"/>
    <property type="match status" value="1"/>
</dbReference>
<dbReference type="PROSITE" id="PS50893">
    <property type="entry name" value="ABC_TRANSPORTER_2"/>
    <property type="match status" value="1"/>
</dbReference>
<dbReference type="PROSITE" id="PS00211">
    <property type="entry name" value="ABC_TRANSPORTER_1"/>
    <property type="match status" value="1"/>
</dbReference>
<dbReference type="Proteomes" id="UP000292704">
    <property type="component" value="Unassembled WGS sequence"/>
</dbReference>
<dbReference type="NCBIfam" id="TIGR01727">
    <property type="entry name" value="oligo_HPY"/>
    <property type="match status" value="1"/>
</dbReference>
<dbReference type="InterPro" id="IPR017871">
    <property type="entry name" value="ABC_transporter-like_CS"/>
</dbReference>
<dbReference type="EMBL" id="SHMR01000009">
    <property type="protein sequence ID" value="RZH66437.1"/>
    <property type="molecule type" value="Genomic_DNA"/>
</dbReference>
<dbReference type="OrthoDB" id="18209at2157"/>
<dbReference type="Pfam" id="PF08352">
    <property type="entry name" value="oligo_HPY"/>
    <property type="match status" value="1"/>
</dbReference>
<gene>
    <name evidence="7" type="ORF">ELS17_17310</name>
</gene>
<dbReference type="InterPro" id="IPR003439">
    <property type="entry name" value="ABC_transporter-like_ATP-bd"/>
</dbReference>
<dbReference type="Pfam" id="PF00005">
    <property type="entry name" value="ABC_tran"/>
    <property type="match status" value="1"/>
</dbReference>
<evidence type="ECO:0000313" key="8">
    <source>
        <dbReference type="Proteomes" id="UP000292704"/>
    </source>
</evidence>
<comment type="similarity">
    <text evidence="1">Belongs to the ABC transporter superfamily.</text>
</comment>
<keyword evidence="4 7" id="KW-0067">ATP-binding</keyword>
<dbReference type="InterPro" id="IPR050319">
    <property type="entry name" value="ABC_transp_ATP-bind"/>
</dbReference>
<evidence type="ECO:0000313" key="7">
    <source>
        <dbReference type="EMBL" id="RZH66437.1"/>
    </source>
</evidence>
<keyword evidence="2" id="KW-0813">Transport</keyword>
<reference evidence="7 8" key="1">
    <citation type="submission" date="2019-02" db="EMBL/GenBank/DDBJ databases">
        <title>Genome analysis provides insights into bioremediation potentialities and Haloocin production by Natrinema altunense strain 4.1R isolated from Chott Douz in Tunisian desert.</title>
        <authorList>
            <person name="Najjari A."/>
            <person name="Youssef N."/>
            <person name="Ben Dhia O."/>
            <person name="Ferjani R."/>
            <person name="El Hidri D."/>
            <person name="Ouzari H.I."/>
            <person name="Cherif A."/>
        </authorList>
    </citation>
    <scope>NUCLEOTIDE SEQUENCE [LARGE SCALE GENOMIC DNA]</scope>
    <source>
        <strain evidence="7 8">4.1R</strain>
    </source>
</reference>
<dbReference type="AlphaFoldDB" id="A0A482Y114"/>
<dbReference type="SMART" id="SM00382">
    <property type="entry name" value="AAA"/>
    <property type="match status" value="1"/>
</dbReference>
<keyword evidence="3" id="KW-0547">Nucleotide-binding</keyword>
<name>A0A482Y114_9EURY</name>
<evidence type="ECO:0000256" key="4">
    <source>
        <dbReference type="ARBA" id="ARBA00022840"/>
    </source>
</evidence>
<feature type="region of interest" description="Disordered" evidence="5">
    <location>
        <begin position="420"/>
        <end position="446"/>
    </location>
</feature>
<dbReference type="STRING" id="222984.GCA_000731985_02593"/>
<evidence type="ECO:0000256" key="3">
    <source>
        <dbReference type="ARBA" id="ARBA00022741"/>
    </source>
</evidence>
<dbReference type="CDD" id="cd03257">
    <property type="entry name" value="ABC_NikE_OppD_transporters"/>
    <property type="match status" value="1"/>
</dbReference>
<evidence type="ECO:0000256" key="2">
    <source>
        <dbReference type="ARBA" id="ARBA00022448"/>
    </source>
</evidence>
<dbReference type="InterPro" id="IPR027417">
    <property type="entry name" value="P-loop_NTPase"/>
</dbReference>